<evidence type="ECO:0000256" key="1">
    <source>
        <dbReference type="SAM" id="MobiDB-lite"/>
    </source>
</evidence>
<evidence type="ECO:0000313" key="3">
    <source>
        <dbReference type="Proteomes" id="UP000019132"/>
    </source>
</evidence>
<proteinExistence type="predicted"/>
<organism evidence="2 3">
    <name type="scientific">Globisporangium ultimum (strain ATCC 200006 / CBS 805.95 / DAOM BR144)</name>
    <name type="common">Pythium ultimum</name>
    <dbReference type="NCBI Taxonomy" id="431595"/>
    <lineage>
        <taxon>Eukaryota</taxon>
        <taxon>Sar</taxon>
        <taxon>Stramenopiles</taxon>
        <taxon>Oomycota</taxon>
        <taxon>Peronosporomycetes</taxon>
        <taxon>Pythiales</taxon>
        <taxon>Pythiaceae</taxon>
        <taxon>Globisporangium</taxon>
    </lineage>
</organism>
<protein>
    <submittedName>
        <fullName evidence="2">Uncharacterized protein</fullName>
    </submittedName>
</protein>
<dbReference type="EMBL" id="ADOS01000088">
    <property type="status" value="NOT_ANNOTATED_CDS"/>
    <property type="molecule type" value="Genomic_DNA"/>
</dbReference>
<reference evidence="2" key="3">
    <citation type="submission" date="2015-02" db="UniProtKB">
        <authorList>
            <consortium name="EnsemblProtists"/>
        </authorList>
    </citation>
    <scope>IDENTIFICATION</scope>
    <source>
        <strain evidence="2">DAOM BR144</strain>
    </source>
</reference>
<dbReference type="InParanoid" id="K3XDL9"/>
<reference evidence="3" key="1">
    <citation type="journal article" date="2010" name="Genome Biol.">
        <title>Genome sequence of the necrotrophic plant pathogen Pythium ultimum reveals original pathogenicity mechanisms and effector repertoire.</title>
        <authorList>
            <person name="Levesque C.A."/>
            <person name="Brouwer H."/>
            <person name="Cano L."/>
            <person name="Hamilton J.P."/>
            <person name="Holt C."/>
            <person name="Huitema E."/>
            <person name="Raffaele S."/>
            <person name="Robideau G.P."/>
            <person name="Thines M."/>
            <person name="Win J."/>
            <person name="Zerillo M.M."/>
            <person name="Beakes G.W."/>
            <person name="Boore J.L."/>
            <person name="Busam D."/>
            <person name="Dumas B."/>
            <person name="Ferriera S."/>
            <person name="Fuerstenberg S.I."/>
            <person name="Gachon C.M."/>
            <person name="Gaulin E."/>
            <person name="Govers F."/>
            <person name="Grenville-Briggs L."/>
            <person name="Horner N."/>
            <person name="Hostetler J."/>
            <person name="Jiang R.H."/>
            <person name="Johnson J."/>
            <person name="Krajaejun T."/>
            <person name="Lin H."/>
            <person name="Meijer H.J."/>
            <person name="Moore B."/>
            <person name="Morris P."/>
            <person name="Phuntmart V."/>
            <person name="Puiu D."/>
            <person name="Shetty J."/>
            <person name="Stajich J.E."/>
            <person name="Tripathy S."/>
            <person name="Wawra S."/>
            <person name="van West P."/>
            <person name="Whitty B.R."/>
            <person name="Coutinho P.M."/>
            <person name="Henrissat B."/>
            <person name="Martin F."/>
            <person name="Thomas P.D."/>
            <person name="Tyler B.M."/>
            <person name="De Vries R.P."/>
            <person name="Kamoun S."/>
            <person name="Yandell M."/>
            <person name="Tisserat N."/>
            <person name="Buell C.R."/>
        </authorList>
    </citation>
    <scope>NUCLEOTIDE SEQUENCE</scope>
    <source>
        <strain evidence="3">DAOM:BR144</strain>
    </source>
</reference>
<accession>K3XDL9</accession>
<sequence length="197" mass="21358">MEKLLRPTPQLQDLPVQAAHQLKRHLNCVESTVVLRTVGHQLDGREVRADELGVRHVALWMLLEVPVLPRLETAIHSDDWSSHWTKYSRELPAPRRFSTRATACSSNSSSFFSSCSSSSLTRSKRRRFGRGSSSSSSAEESSKPAATIASLSSRSDVPLAGLMPPATCDAGACGDITAPARVTSLREKADTTVTSPT</sequence>
<dbReference type="EnsemblProtists" id="PYU1_T015318">
    <property type="protein sequence ID" value="PYU1_T015318"/>
    <property type="gene ID" value="PYU1_G015286"/>
</dbReference>
<dbReference type="Proteomes" id="UP000019132">
    <property type="component" value="Unassembled WGS sequence"/>
</dbReference>
<keyword evidence="3" id="KW-1185">Reference proteome</keyword>
<dbReference type="VEuPathDB" id="FungiDB:PYU1_G015286"/>
<evidence type="ECO:0000313" key="2">
    <source>
        <dbReference type="EnsemblProtists" id="PYU1_T015318"/>
    </source>
</evidence>
<dbReference type="AlphaFoldDB" id="K3XDL9"/>
<name>K3XDL9_GLOUD</name>
<feature type="compositionally biased region" description="Low complexity" evidence="1">
    <location>
        <begin position="130"/>
        <end position="139"/>
    </location>
</feature>
<feature type="region of interest" description="Disordered" evidence="1">
    <location>
        <begin position="126"/>
        <end position="150"/>
    </location>
</feature>
<reference evidence="3" key="2">
    <citation type="submission" date="2010-04" db="EMBL/GenBank/DDBJ databases">
        <authorList>
            <person name="Buell R."/>
            <person name="Hamilton J."/>
            <person name="Hostetler J."/>
        </authorList>
    </citation>
    <scope>NUCLEOTIDE SEQUENCE [LARGE SCALE GENOMIC DNA]</scope>
    <source>
        <strain evidence="3">DAOM:BR144</strain>
    </source>
</reference>
<dbReference type="HOGENOM" id="CLU_1386651_0_0_1"/>